<dbReference type="Pfam" id="PF00534">
    <property type="entry name" value="Glycos_transf_1"/>
    <property type="match status" value="1"/>
</dbReference>
<name>F6BH03_THEXL</name>
<dbReference type="EMBL" id="CP002739">
    <property type="protein sequence ID" value="AEF17550.1"/>
    <property type="molecule type" value="Genomic_DNA"/>
</dbReference>
<dbReference type="RefSeq" id="WP_013788286.1">
    <property type="nucleotide sequence ID" value="NC_015555.1"/>
</dbReference>
<dbReference type="SUPFAM" id="SSF53756">
    <property type="entry name" value="UDP-Glycosyltransferase/glycogen phosphorylase"/>
    <property type="match status" value="1"/>
</dbReference>
<sequence length="373" mass="41918">MEKTRVLHVVREAEGGMKKHLLSILNGLNKDKYQLAVGCSFDKKTTDDLREDGVSVYCVDICDGINFKKDFVAIKKLRAIIDDFRPHIIHFHGAKASSVGRLASLGYNLKIVVTVHNFPNYKNMNKIKKYFYLTINKYLNKKTDAVVAVSYALKNAVVDEESIPSDKVRVVYNCIDMPQFISTPLNLREKYDIASDTFIIGCVARLIPSKGVQDLIEALNILRGKIKAFVFIAGDGPYMEYLKEMVGELKLDNVEFLGFIEDIFKFLSSIDIFVLPSRSEGFGISVAEAMALGVPVIATDVGGIPEIVKNDENGIIVKSEAPKDLANAIEVLALNEDLRNKFSKKGKEYILSNFSKEKMIKELDLLYDELRRK</sequence>
<accession>F6BH03</accession>
<evidence type="ECO:0000259" key="1">
    <source>
        <dbReference type="Pfam" id="PF00534"/>
    </source>
</evidence>
<reference evidence="3" key="1">
    <citation type="submission" date="2011-05" db="EMBL/GenBank/DDBJ databases">
        <title>Complete sequence of Thermoanaerobacterium xylanolyticum LX-11.</title>
        <authorList>
            <consortium name="US DOE Joint Genome Institute"/>
            <person name="Lucas S."/>
            <person name="Han J."/>
            <person name="Lapidus A."/>
            <person name="Cheng J.-F."/>
            <person name="Goodwin L."/>
            <person name="Pitluck S."/>
            <person name="Peters L."/>
            <person name="Mikhailova N."/>
            <person name="Lu M."/>
            <person name="Han C."/>
            <person name="Tapia R."/>
            <person name="Land M."/>
            <person name="Hauser L."/>
            <person name="Kyrpides N."/>
            <person name="Ivanova N."/>
            <person name="Pagani I."/>
            <person name="Hemme C."/>
            <person name="Woyke T."/>
        </authorList>
    </citation>
    <scope>NUCLEOTIDE SEQUENCE</scope>
    <source>
        <strain evidence="3">LX-11</strain>
    </source>
</reference>
<feature type="domain" description="Glycosyltransferase subfamily 4-like N-terminal" evidence="2">
    <location>
        <begin position="15"/>
        <end position="176"/>
    </location>
</feature>
<proteinExistence type="predicted"/>
<dbReference type="STRING" id="858215.Thexy_1518"/>
<dbReference type="eggNOG" id="COG0438">
    <property type="taxonomic scope" value="Bacteria"/>
</dbReference>
<evidence type="ECO:0000313" key="3">
    <source>
        <dbReference type="EMBL" id="AEF17550.1"/>
    </source>
</evidence>
<evidence type="ECO:0000313" key="4">
    <source>
        <dbReference type="Proteomes" id="UP000007239"/>
    </source>
</evidence>
<feature type="domain" description="Glycosyl transferase family 1" evidence="1">
    <location>
        <begin position="187"/>
        <end position="348"/>
    </location>
</feature>
<dbReference type="InterPro" id="IPR028098">
    <property type="entry name" value="Glyco_trans_4-like_N"/>
</dbReference>
<dbReference type="HOGENOM" id="CLU_009583_0_3_9"/>
<organism evidence="3 4">
    <name type="scientific">Thermoanaerobacterium xylanolyticum (strain ATCC 49914 / DSM 7097 / LX-11)</name>
    <dbReference type="NCBI Taxonomy" id="858215"/>
    <lineage>
        <taxon>Bacteria</taxon>
        <taxon>Bacillati</taxon>
        <taxon>Bacillota</taxon>
        <taxon>Clostridia</taxon>
        <taxon>Thermoanaerobacterales</taxon>
        <taxon>Thermoanaerobacteraceae</taxon>
        <taxon>Thermoanaerobacterium</taxon>
    </lineage>
</organism>
<dbReference type="Gene3D" id="3.40.50.2000">
    <property type="entry name" value="Glycogen Phosphorylase B"/>
    <property type="match status" value="2"/>
</dbReference>
<dbReference type="Proteomes" id="UP000007239">
    <property type="component" value="Chromosome"/>
</dbReference>
<dbReference type="Pfam" id="PF13439">
    <property type="entry name" value="Glyco_transf_4"/>
    <property type="match status" value="1"/>
</dbReference>
<dbReference type="InterPro" id="IPR001296">
    <property type="entry name" value="Glyco_trans_1"/>
</dbReference>
<dbReference type="AlphaFoldDB" id="F6BH03"/>
<keyword evidence="3" id="KW-0808">Transferase</keyword>
<dbReference type="CDD" id="cd03808">
    <property type="entry name" value="GT4_CapM-like"/>
    <property type="match status" value="1"/>
</dbReference>
<dbReference type="GO" id="GO:0016757">
    <property type="term" value="F:glycosyltransferase activity"/>
    <property type="evidence" value="ECO:0007669"/>
    <property type="project" value="InterPro"/>
</dbReference>
<gene>
    <name evidence="3" type="ordered locus">Thexy_1518</name>
</gene>
<dbReference type="PANTHER" id="PTHR12526">
    <property type="entry name" value="GLYCOSYLTRANSFERASE"/>
    <property type="match status" value="1"/>
</dbReference>
<keyword evidence="4" id="KW-1185">Reference proteome</keyword>
<dbReference type="KEGG" id="txy:Thexy_1518"/>
<protein>
    <submittedName>
        <fullName evidence="3">Glycosyl transferase group 1</fullName>
    </submittedName>
</protein>
<evidence type="ECO:0000259" key="2">
    <source>
        <dbReference type="Pfam" id="PF13439"/>
    </source>
</evidence>